<protein>
    <submittedName>
        <fullName evidence="1">Uncharacterized protein</fullName>
    </submittedName>
</protein>
<evidence type="ECO:0000313" key="2">
    <source>
        <dbReference type="Proteomes" id="UP001488805"/>
    </source>
</evidence>
<accession>A0AAW1DSB2</accession>
<evidence type="ECO:0000313" key="1">
    <source>
        <dbReference type="EMBL" id="KAK9513203.1"/>
    </source>
</evidence>
<proteinExistence type="predicted"/>
<reference evidence="1 2" key="1">
    <citation type="journal article" date="2024" name="Genome Biol. Evol.">
        <title>Chromosome-level genome assembly of the viviparous eelpout Zoarces viviparus.</title>
        <authorList>
            <person name="Fuhrmann N."/>
            <person name="Brasseur M.V."/>
            <person name="Bakowski C.E."/>
            <person name="Podsiadlowski L."/>
            <person name="Prost S."/>
            <person name="Krehenwinkel H."/>
            <person name="Mayer C."/>
        </authorList>
    </citation>
    <scope>NUCLEOTIDE SEQUENCE [LARGE SCALE GENOMIC DNA]</scope>
    <source>
        <strain evidence="1">NO-MEL_2022_Ind0_liver</strain>
    </source>
</reference>
<organism evidence="1 2">
    <name type="scientific">Zoarces viviparus</name>
    <name type="common">Viviparous eelpout</name>
    <name type="synonym">Blennius viviparus</name>
    <dbReference type="NCBI Taxonomy" id="48416"/>
    <lineage>
        <taxon>Eukaryota</taxon>
        <taxon>Metazoa</taxon>
        <taxon>Chordata</taxon>
        <taxon>Craniata</taxon>
        <taxon>Vertebrata</taxon>
        <taxon>Euteleostomi</taxon>
        <taxon>Actinopterygii</taxon>
        <taxon>Neopterygii</taxon>
        <taxon>Teleostei</taxon>
        <taxon>Neoteleostei</taxon>
        <taxon>Acanthomorphata</taxon>
        <taxon>Eupercaria</taxon>
        <taxon>Perciformes</taxon>
        <taxon>Cottioidei</taxon>
        <taxon>Zoarcales</taxon>
        <taxon>Zoarcidae</taxon>
        <taxon>Zoarcinae</taxon>
        <taxon>Zoarces</taxon>
    </lineage>
</organism>
<sequence>MRHAARSFAVAEADGRFEPIAVAHFQSARCHPRRASSGVRHRTGFSSTVRFWCKEPPSARLLLQRSLMSNYWQCCTRTRNMMKMSQAG</sequence>
<gene>
    <name evidence="1" type="ORF">VZT92_026756</name>
</gene>
<dbReference type="EMBL" id="JBCEZU010000597">
    <property type="protein sequence ID" value="KAK9513203.1"/>
    <property type="molecule type" value="Genomic_DNA"/>
</dbReference>
<dbReference type="Proteomes" id="UP001488805">
    <property type="component" value="Unassembled WGS sequence"/>
</dbReference>
<keyword evidence="2" id="KW-1185">Reference proteome</keyword>
<name>A0AAW1DSB2_ZOAVI</name>
<comment type="caution">
    <text evidence="1">The sequence shown here is derived from an EMBL/GenBank/DDBJ whole genome shotgun (WGS) entry which is preliminary data.</text>
</comment>
<dbReference type="AlphaFoldDB" id="A0AAW1DSB2"/>